<dbReference type="PANTHER" id="PTHR13136">
    <property type="entry name" value="TESTIS DEVELOPMENT PROTEIN PRTD"/>
    <property type="match status" value="1"/>
</dbReference>
<dbReference type="OrthoDB" id="652634at2"/>
<dbReference type="InterPro" id="IPR029058">
    <property type="entry name" value="AB_hydrolase_fold"/>
</dbReference>
<evidence type="ECO:0000259" key="1">
    <source>
        <dbReference type="Pfam" id="PF20408"/>
    </source>
</evidence>
<dbReference type="GO" id="GO:0016787">
    <property type="term" value="F:hydrolase activity"/>
    <property type="evidence" value="ECO:0007669"/>
    <property type="project" value="UniProtKB-KW"/>
</dbReference>
<keyword evidence="2" id="KW-0378">Hydrolase</keyword>
<feature type="domain" description="KANL3/Tex30 alpha/beta hydrolase-like" evidence="1">
    <location>
        <begin position="24"/>
        <end position="192"/>
    </location>
</feature>
<name>A0A4Q9KMW6_PROTD</name>
<dbReference type="AlphaFoldDB" id="A0A4Q9KMW6"/>
<gene>
    <name evidence="2" type="ORF">ET996_01985</name>
</gene>
<dbReference type="Pfam" id="PF20408">
    <property type="entry name" value="Abhydrolase_11"/>
    <property type="match status" value="1"/>
</dbReference>
<sequence length="212" mass="21473">MIVDVDTPVGPGRLTLSLTADAPRAVLLVSHGAGGGIDTVDLVALAEALPAQGIAVVRYEQPWRVAGKKVASPPATLDAGWRPGLDAVAARFPGVPLVVGGRSAGARVACRCFAEPAVGVLALSFPLHPPGRPEKSRVDELASVAGPVLLISGDRDPFASPEELRTAIAAGQAGERQLVIVPGSAHSFRAPGAAQLAAAASEFVLGLLPPQS</sequence>
<dbReference type="InterPro" id="IPR026555">
    <property type="entry name" value="NSL3/Tex30"/>
</dbReference>
<dbReference type="RefSeq" id="WP_131170889.1">
    <property type="nucleotide sequence ID" value="NZ_FXTL01000002.1"/>
</dbReference>
<comment type="caution">
    <text evidence="2">The sequence shown here is derived from an EMBL/GenBank/DDBJ whole genome shotgun (WGS) entry which is preliminary data.</text>
</comment>
<dbReference type="PANTHER" id="PTHR13136:SF11">
    <property type="entry name" value="TESTIS-EXPRESSED PROTEIN 30"/>
    <property type="match status" value="1"/>
</dbReference>
<organism evidence="2 3">
    <name type="scientific">Propioniciclava tarda</name>
    <dbReference type="NCBI Taxonomy" id="433330"/>
    <lineage>
        <taxon>Bacteria</taxon>
        <taxon>Bacillati</taxon>
        <taxon>Actinomycetota</taxon>
        <taxon>Actinomycetes</taxon>
        <taxon>Propionibacteriales</taxon>
        <taxon>Propionibacteriaceae</taxon>
        <taxon>Propioniciclava</taxon>
    </lineage>
</organism>
<accession>A0A4Q9KMW6</accession>
<dbReference type="InterPro" id="IPR046879">
    <property type="entry name" value="KANL3/Tex30_Abhydrolase"/>
</dbReference>
<protein>
    <submittedName>
        <fullName evidence="2">Hydrolase</fullName>
    </submittedName>
</protein>
<dbReference type="Proteomes" id="UP000291933">
    <property type="component" value="Unassembled WGS sequence"/>
</dbReference>
<dbReference type="EMBL" id="SDMR01000002">
    <property type="protein sequence ID" value="TBT95774.1"/>
    <property type="molecule type" value="Genomic_DNA"/>
</dbReference>
<dbReference type="SUPFAM" id="SSF53474">
    <property type="entry name" value="alpha/beta-Hydrolases"/>
    <property type="match status" value="1"/>
</dbReference>
<reference evidence="2 3" key="1">
    <citation type="submission" date="2019-01" db="EMBL/GenBank/DDBJ databases">
        <title>Lactibacter flavus gen. nov., sp. nov., a novel bacterium of the family Propionibacteriaceae isolated from raw milk and dairy products.</title>
        <authorList>
            <person name="Huptas C."/>
            <person name="Wenning M."/>
            <person name="Breitenwieser F."/>
            <person name="Doll E."/>
            <person name="Von Neubeck M."/>
            <person name="Busse H.-J."/>
            <person name="Scherer S."/>
        </authorList>
    </citation>
    <scope>NUCLEOTIDE SEQUENCE [LARGE SCALE GENOMIC DNA]</scope>
    <source>
        <strain evidence="2 3">DSM 22130</strain>
    </source>
</reference>
<dbReference type="Gene3D" id="3.40.50.1820">
    <property type="entry name" value="alpha/beta hydrolase"/>
    <property type="match status" value="1"/>
</dbReference>
<evidence type="ECO:0000313" key="2">
    <source>
        <dbReference type="EMBL" id="TBT95774.1"/>
    </source>
</evidence>
<proteinExistence type="predicted"/>
<evidence type="ECO:0000313" key="3">
    <source>
        <dbReference type="Proteomes" id="UP000291933"/>
    </source>
</evidence>
<keyword evidence="3" id="KW-1185">Reference proteome</keyword>